<evidence type="ECO:0000313" key="1">
    <source>
        <dbReference type="EMBL" id="GGJ55655.1"/>
    </source>
</evidence>
<dbReference type="RefSeq" id="WP_188684515.1">
    <property type="nucleotide sequence ID" value="NZ_BMKX01000002.1"/>
</dbReference>
<organism evidence="1 2">
    <name type="scientific">Glutamicibacter ardleyensis</name>
    <dbReference type="NCBI Taxonomy" id="225894"/>
    <lineage>
        <taxon>Bacteria</taxon>
        <taxon>Bacillati</taxon>
        <taxon>Actinomycetota</taxon>
        <taxon>Actinomycetes</taxon>
        <taxon>Micrococcales</taxon>
        <taxon>Micrococcaceae</taxon>
        <taxon>Glutamicibacter</taxon>
    </lineage>
</organism>
<dbReference type="InterPro" id="IPR013783">
    <property type="entry name" value="Ig-like_fold"/>
</dbReference>
<dbReference type="Gene3D" id="2.60.40.10">
    <property type="entry name" value="Immunoglobulins"/>
    <property type="match status" value="1"/>
</dbReference>
<accession>A0ABQ2DEV8</accession>
<evidence type="ECO:0000313" key="2">
    <source>
        <dbReference type="Proteomes" id="UP000606115"/>
    </source>
</evidence>
<reference evidence="2" key="1">
    <citation type="journal article" date="2019" name="Int. J. Syst. Evol. Microbiol.">
        <title>The Global Catalogue of Microorganisms (GCM) 10K type strain sequencing project: providing services to taxonomists for standard genome sequencing and annotation.</title>
        <authorList>
            <consortium name="The Broad Institute Genomics Platform"/>
            <consortium name="The Broad Institute Genome Sequencing Center for Infectious Disease"/>
            <person name="Wu L."/>
            <person name="Ma J."/>
        </authorList>
    </citation>
    <scope>NUCLEOTIDE SEQUENCE [LARGE SCALE GENOMIC DNA]</scope>
    <source>
        <strain evidence="2">CGMCC 1.3685</strain>
    </source>
</reference>
<gene>
    <name evidence="1" type="ORF">GCM10007173_13030</name>
</gene>
<name>A0ABQ2DEV8_9MICC</name>
<evidence type="ECO:0008006" key="3">
    <source>
        <dbReference type="Google" id="ProtNLM"/>
    </source>
</evidence>
<proteinExistence type="predicted"/>
<dbReference type="GeneID" id="303303684"/>
<dbReference type="Proteomes" id="UP000606115">
    <property type="component" value="Unassembled WGS sequence"/>
</dbReference>
<sequence>MARTVNFDFTTGPNPATTGRIIMAGTQLTNDGPSITLPPTYVAYLVGGLASIPDVVPTPTDGSWKYQVKLEPDTGGAFWWIVSVSNLTTPVNFNALPVTESIAMPIDRTGTQLETWMNSVRAQANAANINATNALALIEEYHGGSASPTEFEAVDNWDSKKIVTYSDGTVRAIPYGDMPPGQPATPGAVAGSTLITVTWTLAAAARKIQLLRNGTVIYTGDSTRFVDRAVTDGVTYTYTLIAFDQWNQRSVLSGSATAAADSALNLTPQCIVTCWPNPLPMNGTGIIRVTGTDGEAQNLALTLGISVGTIKTTRDPSKWIYTA</sequence>
<comment type="caution">
    <text evidence="1">The sequence shown here is derived from an EMBL/GenBank/DDBJ whole genome shotgun (WGS) entry which is preliminary data.</text>
</comment>
<protein>
    <recommendedName>
        <fullName evidence="3">Phage tail protein</fullName>
    </recommendedName>
</protein>
<keyword evidence="2" id="KW-1185">Reference proteome</keyword>
<dbReference type="EMBL" id="BMKX01000002">
    <property type="protein sequence ID" value="GGJ55655.1"/>
    <property type="molecule type" value="Genomic_DNA"/>
</dbReference>